<protein>
    <submittedName>
        <fullName evidence="1">Uncharacterized protein</fullName>
    </submittedName>
</protein>
<evidence type="ECO:0000313" key="2">
    <source>
        <dbReference type="Proteomes" id="UP001234297"/>
    </source>
</evidence>
<accession>A0ACC2M2N2</accession>
<dbReference type="EMBL" id="CM056813">
    <property type="protein sequence ID" value="KAJ8639923.1"/>
    <property type="molecule type" value="Genomic_DNA"/>
</dbReference>
<evidence type="ECO:0000313" key="1">
    <source>
        <dbReference type="EMBL" id="KAJ8639923.1"/>
    </source>
</evidence>
<comment type="caution">
    <text evidence="1">The sequence shown here is derived from an EMBL/GenBank/DDBJ whole genome shotgun (WGS) entry which is preliminary data.</text>
</comment>
<proteinExistence type="predicted"/>
<organism evidence="1 2">
    <name type="scientific">Persea americana</name>
    <name type="common">Avocado</name>
    <dbReference type="NCBI Taxonomy" id="3435"/>
    <lineage>
        <taxon>Eukaryota</taxon>
        <taxon>Viridiplantae</taxon>
        <taxon>Streptophyta</taxon>
        <taxon>Embryophyta</taxon>
        <taxon>Tracheophyta</taxon>
        <taxon>Spermatophyta</taxon>
        <taxon>Magnoliopsida</taxon>
        <taxon>Magnoliidae</taxon>
        <taxon>Laurales</taxon>
        <taxon>Lauraceae</taxon>
        <taxon>Persea</taxon>
    </lineage>
</organism>
<keyword evidence="2" id="KW-1185">Reference proteome</keyword>
<gene>
    <name evidence="1" type="ORF">MRB53_016617</name>
</gene>
<sequence length="127" mass="14079">MGEGRGSLNDREQGVQAPTTALAFPFRTHDQWCQNVHIIPGPGLQSRTGPIRFPAELHLVHRSDDGDIILYRFGDIDPFLIQLKDCLSQLAKEACAGDEDPQVPLGILRTKVSHDQLAHSWQLSAQT</sequence>
<dbReference type="Proteomes" id="UP001234297">
    <property type="component" value="Chromosome 5"/>
</dbReference>
<name>A0ACC2M2N2_PERAE</name>
<reference evidence="1 2" key="1">
    <citation type="journal article" date="2022" name="Hortic Res">
        <title>A haplotype resolved chromosomal level avocado genome allows analysis of novel avocado genes.</title>
        <authorList>
            <person name="Nath O."/>
            <person name="Fletcher S.J."/>
            <person name="Hayward A."/>
            <person name="Shaw L.M."/>
            <person name="Masouleh A.K."/>
            <person name="Furtado A."/>
            <person name="Henry R.J."/>
            <person name="Mitter N."/>
        </authorList>
    </citation>
    <scope>NUCLEOTIDE SEQUENCE [LARGE SCALE GENOMIC DNA]</scope>
    <source>
        <strain evidence="2">cv. Hass</strain>
    </source>
</reference>